<dbReference type="SUPFAM" id="SSF46689">
    <property type="entry name" value="Homeodomain-like"/>
    <property type="match status" value="1"/>
</dbReference>
<evidence type="ECO:0000256" key="2">
    <source>
        <dbReference type="ARBA" id="ARBA00023125"/>
    </source>
</evidence>
<dbReference type="InterPro" id="IPR037923">
    <property type="entry name" value="HTH-like"/>
</dbReference>
<accession>A0A502GC13</accession>
<keyword evidence="2" id="KW-0238">DNA-binding</keyword>
<dbReference type="GO" id="GO:0043565">
    <property type="term" value="F:sequence-specific DNA binding"/>
    <property type="evidence" value="ECO:0007669"/>
    <property type="project" value="InterPro"/>
</dbReference>
<keyword evidence="3" id="KW-0804">Transcription</keyword>
<evidence type="ECO:0000256" key="1">
    <source>
        <dbReference type="ARBA" id="ARBA00023015"/>
    </source>
</evidence>
<dbReference type="PANTHER" id="PTHR43280:SF32">
    <property type="entry name" value="TRANSCRIPTIONAL REGULATORY PROTEIN"/>
    <property type="match status" value="1"/>
</dbReference>
<dbReference type="PANTHER" id="PTHR43280">
    <property type="entry name" value="ARAC-FAMILY TRANSCRIPTIONAL REGULATOR"/>
    <property type="match status" value="1"/>
</dbReference>
<dbReference type="AlphaFoldDB" id="A0A502GC13"/>
<dbReference type="RefSeq" id="WP_140469511.1">
    <property type="nucleotide sequence ID" value="NZ_RCYZ01000013.1"/>
</dbReference>
<dbReference type="EMBL" id="RCYZ01000013">
    <property type="protein sequence ID" value="TPG59495.1"/>
    <property type="molecule type" value="Genomic_DNA"/>
</dbReference>
<evidence type="ECO:0000256" key="3">
    <source>
        <dbReference type="ARBA" id="ARBA00023163"/>
    </source>
</evidence>
<dbReference type="Gene3D" id="1.10.10.60">
    <property type="entry name" value="Homeodomain-like"/>
    <property type="match status" value="1"/>
</dbReference>
<keyword evidence="6" id="KW-1185">Reference proteome</keyword>
<name>A0A502GC13_9BACT</name>
<gene>
    <name evidence="5" type="ORF">EAH73_21525</name>
</gene>
<evidence type="ECO:0000259" key="4">
    <source>
        <dbReference type="PROSITE" id="PS01124"/>
    </source>
</evidence>
<dbReference type="InterPro" id="IPR009057">
    <property type="entry name" value="Homeodomain-like_sf"/>
</dbReference>
<dbReference type="SMART" id="SM00342">
    <property type="entry name" value="HTH_ARAC"/>
    <property type="match status" value="1"/>
</dbReference>
<dbReference type="Proteomes" id="UP000317646">
    <property type="component" value="Unassembled WGS sequence"/>
</dbReference>
<dbReference type="OrthoDB" id="629200at2"/>
<dbReference type="PROSITE" id="PS01124">
    <property type="entry name" value="HTH_ARAC_FAMILY_2"/>
    <property type="match status" value="1"/>
</dbReference>
<evidence type="ECO:0000313" key="6">
    <source>
        <dbReference type="Proteomes" id="UP000317646"/>
    </source>
</evidence>
<feature type="domain" description="HTH araC/xylS-type" evidence="4">
    <location>
        <begin position="214"/>
        <end position="295"/>
    </location>
</feature>
<protein>
    <submittedName>
        <fullName evidence="5">AraC family transcriptional regulator</fullName>
    </submittedName>
</protein>
<keyword evidence="1" id="KW-0805">Transcription regulation</keyword>
<proteinExistence type="predicted"/>
<dbReference type="InterPro" id="IPR018060">
    <property type="entry name" value="HTH_AraC"/>
</dbReference>
<organism evidence="5 6">
    <name type="scientific">Hymenobacter nivis</name>
    <dbReference type="NCBI Taxonomy" id="1850093"/>
    <lineage>
        <taxon>Bacteria</taxon>
        <taxon>Pseudomonadati</taxon>
        <taxon>Bacteroidota</taxon>
        <taxon>Cytophagia</taxon>
        <taxon>Cytophagales</taxon>
        <taxon>Hymenobacteraceae</taxon>
        <taxon>Hymenobacter</taxon>
    </lineage>
</organism>
<dbReference type="SUPFAM" id="SSF51215">
    <property type="entry name" value="Regulatory protein AraC"/>
    <property type="match status" value="1"/>
</dbReference>
<comment type="caution">
    <text evidence="5">The sequence shown here is derived from an EMBL/GenBank/DDBJ whole genome shotgun (WGS) entry which is preliminary data.</text>
</comment>
<dbReference type="GO" id="GO:0003700">
    <property type="term" value="F:DNA-binding transcription factor activity"/>
    <property type="evidence" value="ECO:0007669"/>
    <property type="project" value="InterPro"/>
</dbReference>
<sequence>MPGSETIAEYYYRYGLGQPATGQVSAYRIEDVTPADSFPSLRRDFYKIKLLCNVQGIFSYANRRIEIREPALIFANPRIPHSWQRLAGRPTGYACLFTEEFVTQPLKSGSVASSPLFRVGGAPVLFPPPAAVDRLSGLFEQLLRELPSAYIHKQEVLRHYVQLLLHESLQLVPALADYPPGTAATRLSVRFLDLLAQQFPLVTPQQVLALKNANEFARHLAVHPNHLNKALKEVTGQTTTAHLAASLVAEAKALLRHSDWSLAEIGACLGFEHASNFNTFFKKQTGHPPHQYRQQGRENS</sequence>
<reference evidence="5 6" key="1">
    <citation type="journal article" date="2019" name="Environ. Microbiol.">
        <title>Species interactions and distinct microbial communities in high Arctic permafrost affected cryosols are associated with the CH4 and CO2 gas fluxes.</title>
        <authorList>
            <person name="Altshuler I."/>
            <person name="Hamel J."/>
            <person name="Turney S."/>
            <person name="Magnuson E."/>
            <person name="Levesque R."/>
            <person name="Greer C."/>
            <person name="Whyte L.G."/>
        </authorList>
    </citation>
    <scope>NUCLEOTIDE SEQUENCE [LARGE SCALE GENOMIC DNA]</scope>
    <source>
        <strain evidence="5 6">S9.2P</strain>
    </source>
</reference>
<dbReference type="Pfam" id="PF12833">
    <property type="entry name" value="HTH_18"/>
    <property type="match status" value="1"/>
</dbReference>
<evidence type="ECO:0000313" key="5">
    <source>
        <dbReference type="EMBL" id="TPG59495.1"/>
    </source>
</evidence>